<evidence type="ECO:0000313" key="4">
    <source>
        <dbReference type="Proteomes" id="UP000030764"/>
    </source>
</evidence>
<dbReference type="EMBL" id="KL363184">
    <property type="protein sequence ID" value="KFD58336.1"/>
    <property type="molecule type" value="Genomic_DNA"/>
</dbReference>
<organism evidence="2 4">
    <name type="scientific">Trichuris suis</name>
    <name type="common">pig whipworm</name>
    <dbReference type="NCBI Taxonomy" id="68888"/>
    <lineage>
        <taxon>Eukaryota</taxon>
        <taxon>Metazoa</taxon>
        <taxon>Ecdysozoa</taxon>
        <taxon>Nematoda</taxon>
        <taxon>Enoplea</taxon>
        <taxon>Dorylaimia</taxon>
        <taxon>Trichinellida</taxon>
        <taxon>Trichuridae</taxon>
        <taxon>Trichuris</taxon>
    </lineage>
</organism>
<evidence type="ECO:0000313" key="3">
    <source>
        <dbReference type="EMBL" id="KFD67451.1"/>
    </source>
</evidence>
<sequence length="67" mass="7631">MYSYFEATMPRHQRHKDFNEEAKKPQKQAKPVKKRSEAISGRSSLPAIQQKVVACLFHGVHSSYGKG</sequence>
<evidence type="ECO:0000313" key="2">
    <source>
        <dbReference type="EMBL" id="KFD58336.1"/>
    </source>
</evidence>
<dbReference type="EMBL" id="KL367514">
    <property type="protein sequence ID" value="KFD67451.1"/>
    <property type="molecule type" value="Genomic_DNA"/>
</dbReference>
<feature type="region of interest" description="Disordered" evidence="1">
    <location>
        <begin position="1"/>
        <end position="43"/>
    </location>
</feature>
<evidence type="ECO:0000256" key="1">
    <source>
        <dbReference type="SAM" id="MobiDB-lite"/>
    </source>
</evidence>
<dbReference type="Proteomes" id="UP000030758">
    <property type="component" value="Unassembled WGS sequence"/>
</dbReference>
<name>A0A085MM90_9BILA</name>
<reference evidence="2 4" key="1">
    <citation type="journal article" date="2014" name="Nat. Genet.">
        <title>Genome and transcriptome of the porcine whipworm Trichuris suis.</title>
        <authorList>
            <person name="Jex A.R."/>
            <person name="Nejsum P."/>
            <person name="Schwarz E.M."/>
            <person name="Hu L."/>
            <person name="Young N.D."/>
            <person name="Hall R.S."/>
            <person name="Korhonen P.K."/>
            <person name="Liao S."/>
            <person name="Thamsborg S."/>
            <person name="Xia J."/>
            <person name="Xu P."/>
            <person name="Wang S."/>
            <person name="Scheerlinck J.P."/>
            <person name="Hofmann A."/>
            <person name="Sternberg P.W."/>
            <person name="Wang J."/>
            <person name="Gasser R.B."/>
        </authorList>
    </citation>
    <scope>NUCLEOTIDE SEQUENCE [LARGE SCALE GENOMIC DNA]</scope>
    <source>
        <strain evidence="3">DCEP-RM93F</strain>
        <strain evidence="2">DCEP-RM93M</strain>
    </source>
</reference>
<dbReference type="AlphaFoldDB" id="A0A085MM90"/>
<protein>
    <submittedName>
        <fullName evidence="2">Uncharacterized protein</fullName>
    </submittedName>
</protein>
<keyword evidence="4" id="KW-1185">Reference proteome</keyword>
<accession>A0A085MM90</accession>
<proteinExistence type="predicted"/>
<gene>
    <name evidence="2" type="ORF">M513_00562</name>
    <name evidence="3" type="ORF">M514_00562</name>
</gene>
<dbReference type="Proteomes" id="UP000030764">
    <property type="component" value="Unassembled WGS sequence"/>
</dbReference>